<accession>A0A6N3E9K2</accession>
<evidence type="ECO:0000313" key="3">
    <source>
        <dbReference type="Proteomes" id="UP000436429"/>
    </source>
</evidence>
<reference evidence="2" key="2">
    <citation type="submission" date="2019-11" db="EMBL/GenBank/DDBJ databases">
        <authorList>
            <person name="Feng L."/>
        </authorList>
    </citation>
    <scope>NUCLEOTIDE SEQUENCE</scope>
    <source>
        <strain evidence="2">ElentaLFYP107</strain>
    </source>
</reference>
<dbReference type="EMBL" id="CACRTT010000023">
    <property type="protein sequence ID" value="VYU37730.1"/>
    <property type="molecule type" value="Genomic_DNA"/>
</dbReference>
<proteinExistence type="predicted"/>
<sequence>MNDAYGALGEHYMTAIMPTQVRKPKQKASAEGAVKDAAAWAIARLRSRVFADFDEVAAAVRGCLDEHNARPFQKREESRDGVISEVEALQLRPLPSVRYDVAQWACDRAVNLDFRVVHAKNRYSVPLQLDPAFAGSFLSLLS</sequence>
<dbReference type="EMBL" id="WPOM01000010">
    <property type="protein sequence ID" value="MVN32839.1"/>
    <property type="molecule type" value="Genomic_DNA"/>
</dbReference>
<gene>
    <name evidence="2" type="ORF">ELLFYP107_00329</name>
    <name evidence="1" type="ORF">GO726_06610</name>
</gene>
<reference evidence="1 3" key="1">
    <citation type="submission" date="2019-11" db="EMBL/GenBank/DDBJ databases">
        <title>Whole genome shotgun sequencing (WGS) data from Adlercreutzia equolifaciens ResAG-91, Eggerthella lenta MRI-F36, MRI-F37, MRI-F40, ResAG-49, ResAG-88, ResAG-121, ResAG-145, and Gordonibacter sp. ResAG-5, ResAG-26, ResAG-43, ResAG-50, ResAG-59.</title>
        <authorList>
            <person name="Stoll D.A."/>
            <person name="Danylec N."/>
            <person name="Franz C.M.A.P."/>
            <person name="Huch M."/>
        </authorList>
    </citation>
    <scope>NUCLEOTIDE SEQUENCE [LARGE SCALE GENOMIC DNA]</scope>
    <source>
        <strain evidence="1 3">ResAG-88</strain>
    </source>
</reference>
<organism evidence="2">
    <name type="scientific">Eggerthella lenta</name>
    <name type="common">Eubacterium lentum</name>
    <dbReference type="NCBI Taxonomy" id="84112"/>
    <lineage>
        <taxon>Bacteria</taxon>
        <taxon>Bacillati</taxon>
        <taxon>Actinomycetota</taxon>
        <taxon>Coriobacteriia</taxon>
        <taxon>Eggerthellales</taxon>
        <taxon>Eggerthellaceae</taxon>
        <taxon>Eggerthella</taxon>
    </lineage>
</organism>
<dbReference type="Proteomes" id="UP000436429">
    <property type="component" value="Unassembled WGS sequence"/>
</dbReference>
<protein>
    <recommendedName>
        <fullName evidence="4">Integrase catalytic domain-containing protein</fullName>
    </recommendedName>
</protein>
<evidence type="ECO:0008006" key="4">
    <source>
        <dbReference type="Google" id="ProtNLM"/>
    </source>
</evidence>
<name>A0A6N3E9K2_EGGLN</name>
<dbReference type="RefSeq" id="WP_086414775.1">
    <property type="nucleotide sequence ID" value="NZ_CACRTT010000023.1"/>
</dbReference>
<evidence type="ECO:0000313" key="2">
    <source>
        <dbReference type="EMBL" id="VYU37730.1"/>
    </source>
</evidence>
<dbReference type="AlphaFoldDB" id="A0A6N3E9K2"/>
<evidence type="ECO:0000313" key="1">
    <source>
        <dbReference type="EMBL" id="MVN32839.1"/>
    </source>
</evidence>